<evidence type="ECO:0000313" key="1">
    <source>
        <dbReference type="EMBL" id="KAI9905745.1"/>
    </source>
</evidence>
<protein>
    <submittedName>
        <fullName evidence="1">Uncharacterized protein</fullName>
    </submittedName>
</protein>
<accession>A0ACC0VH79</accession>
<organism evidence="1 2">
    <name type="scientific">Peronosclerospora sorghi</name>
    <dbReference type="NCBI Taxonomy" id="230839"/>
    <lineage>
        <taxon>Eukaryota</taxon>
        <taxon>Sar</taxon>
        <taxon>Stramenopiles</taxon>
        <taxon>Oomycota</taxon>
        <taxon>Peronosporomycetes</taxon>
        <taxon>Peronosporales</taxon>
        <taxon>Peronosporaceae</taxon>
        <taxon>Peronosclerospora</taxon>
    </lineage>
</organism>
<reference evidence="1 2" key="1">
    <citation type="journal article" date="2022" name="bioRxiv">
        <title>The genome of the oomycete Peronosclerospora sorghi, a cosmopolitan pathogen of maize and sorghum, is inflated with dispersed pseudogenes.</title>
        <authorList>
            <person name="Fletcher K."/>
            <person name="Martin F."/>
            <person name="Isakeit T."/>
            <person name="Cavanaugh K."/>
            <person name="Magill C."/>
            <person name="Michelmore R."/>
        </authorList>
    </citation>
    <scope>NUCLEOTIDE SEQUENCE [LARGE SCALE GENOMIC DNA]</scope>
    <source>
        <strain evidence="1">P6</strain>
    </source>
</reference>
<sequence>MRTLSAMETVVTELLCRWDGQKMIGSLYEPSYIMKLLAGASFVNVNNKSISLICKTVLIIC</sequence>
<dbReference type="Proteomes" id="UP001163321">
    <property type="component" value="Chromosome 9"/>
</dbReference>
<name>A0ACC0VH79_9STRA</name>
<dbReference type="EMBL" id="CM047588">
    <property type="protein sequence ID" value="KAI9905745.1"/>
    <property type="molecule type" value="Genomic_DNA"/>
</dbReference>
<keyword evidence="2" id="KW-1185">Reference proteome</keyword>
<gene>
    <name evidence="1" type="ORF">PsorP6_013866</name>
</gene>
<proteinExistence type="predicted"/>
<evidence type="ECO:0000313" key="2">
    <source>
        <dbReference type="Proteomes" id="UP001163321"/>
    </source>
</evidence>
<comment type="caution">
    <text evidence="1">The sequence shown here is derived from an EMBL/GenBank/DDBJ whole genome shotgun (WGS) entry which is preliminary data.</text>
</comment>